<feature type="region of interest" description="Disordered" evidence="1">
    <location>
        <begin position="260"/>
        <end position="290"/>
    </location>
</feature>
<dbReference type="Proteomes" id="UP000053555">
    <property type="component" value="Unassembled WGS sequence"/>
</dbReference>
<feature type="compositionally biased region" description="Basic residues" evidence="1">
    <location>
        <begin position="196"/>
        <end position="208"/>
    </location>
</feature>
<organism evidence="2">
    <name type="scientific">Glycine soja</name>
    <name type="common">Wild soybean</name>
    <dbReference type="NCBI Taxonomy" id="3848"/>
    <lineage>
        <taxon>Eukaryota</taxon>
        <taxon>Viridiplantae</taxon>
        <taxon>Streptophyta</taxon>
        <taxon>Embryophyta</taxon>
        <taxon>Tracheophyta</taxon>
        <taxon>Spermatophyta</taxon>
        <taxon>Magnoliopsida</taxon>
        <taxon>eudicotyledons</taxon>
        <taxon>Gunneridae</taxon>
        <taxon>Pentapetalae</taxon>
        <taxon>rosids</taxon>
        <taxon>fabids</taxon>
        <taxon>Fabales</taxon>
        <taxon>Fabaceae</taxon>
        <taxon>Papilionoideae</taxon>
        <taxon>50 kb inversion clade</taxon>
        <taxon>NPAAA clade</taxon>
        <taxon>indigoferoid/millettioid clade</taxon>
        <taxon>Phaseoleae</taxon>
        <taxon>Glycine</taxon>
        <taxon>Glycine subgen. Soja</taxon>
    </lineage>
</organism>
<gene>
    <name evidence="2" type="ORF">glysoja_034132</name>
</gene>
<feature type="compositionally biased region" description="Polar residues" evidence="1">
    <location>
        <begin position="142"/>
        <end position="178"/>
    </location>
</feature>
<name>A0A0B2PKT5_GLYSO</name>
<dbReference type="EC" id="3.2.1.-" evidence="2"/>
<feature type="region of interest" description="Disordered" evidence="1">
    <location>
        <begin position="476"/>
        <end position="586"/>
    </location>
</feature>
<reference evidence="2" key="1">
    <citation type="submission" date="2014-07" db="EMBL/GenBank/DDBJ databases">
        <title>Identification of a novel salt tolerance gene in wild soybean by whole-genome sequencing.</title>
        <authorList>
            <person name="Lam H.-M."/>
            <person name="Qi X."/>
            <person name="Li M.-W."/>
            <person name="Liu X."/>
            <person name="Xie M."/>
            <person name="Ni M."/>
            <person name="Xu X."/>
        </authorList>
    </citation>
    <scope>NUCLEOTIDE SEQUENCE [LARGE SCALE GENOMIC DNA]</scope>
    <source>
        <tissue evidence="2">Root</tissue>
    </source>
</reference>
<accession>A0A0B2PKT5</accession>
<proteinExistence type="predicted"/>
<keyword evidence="2" id="KW-0378">Hydrolase</keyword>
<feature type="compositionally biased region" description="Low complexity" evidence="1">
    <location>
        <begin position="476"/>
        <end position="534"/>
    </location>
</feature>
<feature type="compositionally biased region" description="Basic and acidic residues" evidence="1">
    <location>
        <begin position="571"/>
        <end position="586"/>
    </location>
</feature>
<sequence>MAGKQSKARKPEVFGKGKVTPTQIAFIVDRYLCDNNFSSTRSTFRNEASSLISHSPIHEAPKTLLTLGEMLDEYICLKEQKVMLDQERAVVEQEKNRVQMLLQGMHNVMTAYNASGNLPAPAPAVKSAVVAVPKPTLGYKSQPGNPTSVQNKSNAPPLPQSSNSNAEGGNFSTPTLNVSDRKRKETKAVDVPSAAKKPRGRSSSRKIVSHGQNAPQQSDKAVNNTMVAQPSAIQSSSENCIPRESQVQGSNVAKCLFNQSTTSVPSNSPVPKTPPRTKSSHSDTHISPAEISSVATCNRAVTPSRCTVISTKRVMVSPAKQMAYIEMSRCISPVKTNSSKRDHVRSRLNFDAADVPGSLDNPLPNEISTSESEKELDIFDIDFPNFDALGMDFSFTEMLNDLDFSCEGIDFSCHPTSSPSMDNASGSSHECNGDHATPELSTVAEVICEKDMKVLGPECMTAMKFVTKSITVISPGRGSPSGSVFGSSSGSSSPSDSHSSCRSRYFSRSCSPSRSKSSSPSSSSSSRSSRNLSRPPHRSHSKGGFGAPPKPPRSPDLGCGREEDADEDHGGDEGHGEAVDGGEWPKRDLTAAKEERKREIKASYKLICVMSMARSCLCFKDLVIYEMNVWEFTSDESSGLDSNIRGSYLGMIEKIPHLLELGINVVELMPVFEFDELEFQRRPNPRDHMVN</sequence>
<feature type="compositionally biased region" description="Polar residues" evidence="1">
    <location>
        <begin position="210"/>
        <end position="222"/>
    </location>
</feature>
<keyword evidence="2" id="KW-0326">Glycosidase</keyword>
<dbReference type="GO" id="GO:0016798">
    <property type="term" value="F:hydrolase activity, acting on glycosyl bonds"/>
    <property type="evidence" value="ECO:0007669"/>
    <property type="project" value="UniProtKB-KW"/>
</dbReference>
<dbReference type="PANTHER" id="PTHR35117:SF1">
    <property type="entry name" value="MYOSIN-M HEAVY PROTEIN"/>
    <property type="match status" value="1"/>
</dbReference>
<dbReference type="PANTHER" id="PTHR35117">
    <property type="entry name" value="MYOSIN-M HEAVY PROTEIN"/>
    <property type="match status" value="1"/>
</dbReference>
<dbReference type="InterPro" id="IPR017853">
    <property type="entry name" value="GH"/>
</dbReference>
<protein>
    <submittedName>
        <fullName evidence="2">Isoamylase 3, chloroplastic</fullName>
        <ecNumber evidence="2">3.2.1.-</ecNumber>
    </submittedName>
</protein>
<dbReference type="EMBL" id="KN666121">
    <property type="protein sequence ID" value="KHN08324.1"/>
    <property type="molecule type" value="Genomic_DNA"/>
</dbReference>
<dbReference type="SUPFAM" id="SSF51445">
    <property type="entry name" value="(Trans)glycosidases"/>
    <property type="match status" value="1"/>
</dbReference>
<feature type="region of interest" description="Disordered" evidence="1">
    <location>
        <begin position="136"/>
        <end position="222"/>
    </location>
</feature>
<feature type="compositionally biased region" description="Basic and acidic residues" evidence="1">
    <location>
        <begin position="179"/>
        <end position="188"/>
    </location>
</feature>
<feature type="compositionally biased region" description="Low complexity" evidence="1">
    <location>
        <begin position="260"/>
        <end position="270"/>
    </location>
</feature>
<evidence type="ECO:0000313" key="2">
    <source>
        <dbReference type="EMBL" id="KHN08324.1"/>
    </source>
</evidence>
<dbReference type="AlphaFoldDB" id="A0A0B2PKT5"/>
<dbReference type="Gene3D" id="3.20.20.80">
    <property type="entry name" value="Glycosidases"/>
    <property type="match status" value="1"/>
</dbReference>
<evidence type="ECO:0000256" key="1">
    <source>
        <dbReference type="SAM" id="MobiDB-lite"/>
    </source>
</evidence>